<dbReference type="Pfam" id="PF00106">
    <property type="entry name" value="adh_short"/>
    <property type="match status" value="1"/>
</dbReference>
<dbReference type="InterPro" id="IPR002347">
    <property type="entry name" value="SDR_fam"/>
</dbReference>
<dbReference type="InterPro" id="IPR036291">
    <property type="entry name" value="NAD(P)-bd_dom_sf"/>
</dbReference>
<dbReference type="SUPFAM" id="SSF51735">
    <property type="entry name" value="NAD(P)-binding Rossmann-fold domains"/>
    <property type="match status" value="1"/>
</dbReference>
<organism evidence="3 4">
    <name type="scientific">Aspergillus lucknowensis</name>
    <dbReference type="NCBI Taxonomy" id="176173"/>
    <lineage>
        <taxon>Eukaryota</taxon>
        <taxon>Fungi</taxon>
        <taxon>Dikarya</taxon>
        <taxon>Ascomycota</taxon>
        <taxon>Pezizomycotina</taxon>
        <taxon>Eurotiomycetes</taxon>
        <taxon>Eurotiomycetidae</taxon>
        <taxon>Eurotiales</taxon>
        <taxon>Aspergillaceae</taxon>
        <taxon>Aspergillus</taxon>
        <taxon>Aspergillus subgen. Nidulantes</taxon>
    </lineage>
</organism>
<dbReference type="PANTHER" id="PTHR43157">
    <property type="entry name" value="PHOSPHATIDYLINOSITOL-GLYCAN BIOSYNTHESIS CLASS F PROTEIN-RELATED"/>
    <property type="match status" value="1"/>
</dbReference>
<dbReference type="GeneID" id="98148168"/>
<proteinExistence type="inferred from homology"/>
<comment type="similarity">
    <text evidence="1">Belongs to the short-chain dehydrogenases/reductases (SDR) family.</text>
</comment>
<evidence type="ECO:0008006" key="5">
    <source>
        <dbReference type="Google" id="ProtNLM"/>
    </source>
</evidence>
<keyword evidence="4" id="KW-1185">Reference proteome</keyword>
<dbReference type="RefSeq" id="XP_070885615.1">
    <property type="nucleotide sequence ID" value="XM_071033096.1"/>
</dbReference>
<dbReference type="Proteomes" id="UP001610432">
    <property type="component" value="Unassembled WGS sequence"/>
</dbReference>
<evidence type="ECO:0000313" key="4">
    <source>
        <dbReference type="Proteomes" id="UP001610432"/>
    </source>
</evidence>
<evidence type="ECO:0000256" key="2">
    <source>
        <dbReference type="ARBA" id="ARBA00023002"/>
    </source>
</evidence>
<reference evidence="3 4" key="1">
    <citation type="submission" date="2024-07" db="EMBL/GenBank/DDBJ databases">
        <title>Section-level genome sequencing and comparative genomics of Aspergillus sections Usti and Cavernicolus.</title>
        <authorList>
            <consortium name="Lawrence Berkeley National Laboratory"/>
            <person name="Nybo J.L."/>
            <person name="Vesth T.C."/>
            <person name="Theobald S."/>
            <person name="Frisvad J.C."/>
            <person name="Larsen T.O."/>
            <person name="Kjaerboelling I."/>
            <person name="Rothschild-Mancinelli K."/>
            <person name="Lyhne E.K."/>
            <person name="Kogle M.E."/>
            <person name="Barry K."/>
            <person name="Clum A."/>
            <person name="Na H."/>
            <person name="Ledsgaard L."/>
            <person name="Lin J."/>
            <person name="Lipzen A."/>
            <person name="Kuo A."/>
            <person name="Riley R."/>
            <person name="Mondo S."/>
            <person name="Labutti K."/>
            <person name="Haridas S."/>
            <person name="Pangalinan J."/>
            <person name="Salamov A.A."/>
            <person name="Simmons B.A."/>
            <person name="Magnuson J.K."/>
            <person name="Chen J."/>
            <person name="Drula E."/>
            <person name="Henrissat B."/>
            <person name="Wiebenga A."/>
            <person name="Lubbers R.J."/>
            <person name="Gomes A.C."/>
            <person name="Macurrencykelacurrency M.R."/>
            <person name="Stajich J."/>
            <person name="Grigoriev I.V."/>
            <person name="Mortensen U.H."/>
            <person name="De Vries R.P."/>
            <person name="Baker S.E."/>
            <person name="Andersen M.R."/>
        </authorList>
    </citation>
    <scope>NUCLEOTIDE SEQUENCE [LARGE SCALE GENOMIC DNA]</scope>
    <source>
        <strain evidence="3 4">CBS 449.75</strain>
    </source>
</reference>
<gene>
    <name evidence="3" type="ORF">BJX67DRAFT_381860</name>
</gene>
<sequence length="121" mass="13174">MGFPTLVYNQLFLHPPPPTLSFAHQTVIITGANTGIGLETVRHIPRLGAEKVALAVDIAAGEAARTQIESGTGRPGARAVWHLDLADLRAAEADYTGYSAWFDYPLARYPESNVRFQLETP</sequence>
<evidence type="ECO:0000313" key="3">
    <source>
        <dbReference type="EMBL" id="KAL2866636.1"/>
    </source>
</evidence>
<keyword evidence="2" id="KW-0560">Oxidoreductase</keyword>
<protein>
    <recommendedName>
        <fullName evidence="5">Short-chain dehydrogenase</fullName>
    </recommendedName>
</protein>
<evidence type="ECO:0000256" key="1">
    <source>
        <dbReference type="ARBA" id="ARBA00006484"/>
    </source>
</evidence>
<dbReference type="EMBL" id="JBFXLQ010000024">
    <property type="protein sequence ID" value="KAL2866636.1"/>
    <property type="molecule type" value="Genomic_DNA"/>
</dbReference>
<comment type="caution">
    <text evidence="3">The sequence shown here is derived from an EMBL/GenBank/DDBJ whole genome shotgun (WGS) entry which is preliminary data.</text>
</comment>
<accession>A0ABR4LQA0</accession>
<dbReference type="PANTHER" id="PTHR43157:SF31">
    <property type="entry name" value="PHOSPHATIDYLINOSITOL-GLYCAN BIOSYNTHESIS CLASS F PROTEIN"/>
    <property type="match status" value="1"/>
</dbReference>
<dbReference type="Gene3D" id="3.40.50.720">
    <property type="entry name" value="NAD(P)-binding Rossmann-like Domain"/>
    <property type="match status" value="1"/>
</dbReference>
<name>A0ABR4LQA0_9EURO</name>